<dbReference type="AlphaFoldDB" id="A0AAE0BQ39"/>
<dbReference type="Proteomes" id="UP001190700">
    <property type="component" value="Unassembled WGS sequence"/>
</dbReference>
<sequence length="258" mass="28021">MYVECSLLSTRIRPTVAYVSRRRLAVQAERKDSPEVCRTQSEVLHSQQLGKASHLPKIVTRSSFLRATVLTAITASSSGIFPREANAFGPLDFGISKEDTDESEAKPVAAQAAVAALLSGREALVQVMRFPGSQGGMRARLRNLMPRYSSTVQTMVALLPAAVMEGVAPEEVDNVLVGSSNVIALATYIREDKPFEDSDIPEETFSTALRSIDVILGQVDDETIALAQRERCFAILNAAVDYQEMKSLSQTSPACQVV</sequence>
<dbReference type="EMBL" id="LGRX02033577">
    <property type="protein sequence ID" value="KAK3240676.1"/>
    <property type="molecule type" value="Genomic_DNA"/>
</dbReference>
<protein>
    <submittedName>
        <fullName evidence="1">Uncharacterized protein</fullName>
    </submittedName>
</protein>
<evidence type="ECO:0000313" key="2">
    <source>
        <dbReference type="Proteomes" id="UP001190700"/>
    </source>
</evidence>
<reference evidence="1 2" key="1">
    <citation type="journal article" date="2015" name="Genome Biol. Evol.">
        <title>Comparative Genomics of a Bacterivorous Green Alga Reveals Evolutionary Causalities and Consequences of Phago-Mixotrophic Mode of Nutrition.</title>
        <authorList>
            <person name="Burns J.A."/>
            <person name="Paasch A."/>
            <person name="Narechania A."/>
            <person name="Kim E."/>
        </authorList>
    </citation>
    <scope>NUCLEOTIDE SEQUENCE [LARGE SCALE GENOMIC DNA]</scope>
    <source>
        <strain evidence="1 2">PLY_AMNH</strain>
    </source>
</reference>
<comment type="caution">
    <text evidence="1">The sequence shown here is derived from an EMBL/GenBank/DDBJ whole genome shotgun (WGS) entry which is preliminary data.</text>
</comment>
<accession>A0AAE0BQ39</accession>
<gene>
    <name evidence="1" type="ORF">CYMTET_49498</name>
</gene>
<keyword evidence="2" id="KW-1185">Reference proteome</keyword>
<proteinExistence type="predicted"/>
<name>A0AAE0BQ39_9CHLO</name>
<organism evidence="1 2">
    <name type="scientific">Cymbomonas tetramitiformis</name>
    <dbReference type="NCBI Taxonomy" id="36881"/>
    <lineage>
        <taxon>Eukaryota</taxon>
        <taxon>Viridiplantae</taxon>
        <taxon>Chlorophyta</taxon>
        <taxon>Pyramimonadophyceae</taxon>
        <taxon>Pyramimonadales</taxon>
        <taxon>Pyramimonadaceae</taxon>
        <taxon>Cymbomonas</taxon>
    </lineage>
</organism>
<evidence type="ECO:0000313" key="1">
    <source>
        <dbReference type="EMBL" id="KAK3240676.1"/>
    </source>
</evidence>